<name>A0A3N2QAB6_SODAK</name>
<dbReference type="Proteomes" id="UP000272025">
    <property type="component" value="Unassembled WGS sequence"/>
</dbReference>
<dbReference type="STRING" id="1314773.A0A3N2QAB6"/>
<organism evidence="1 2">
    <name type="scientific">Sodiomyces alkalinus (strain CBS 110278 / VKM F-3762 / F11)</name>
    <name type="common">Alkaliphilic filamentous fungus</name>
    <dbReference type="NCBI Taxonomy" id="1314773"/>
    <lineage>
        <taxon>Eukaryota</taxon>
        <taxon>Fungi</taxon>
        <taxon>Dikarya</taxon>
        <taxon>Ascomycota</taxon>
        <taxon>Pezizomycotina</taxon>
        <taxon>Sordariomycetes</taxon>
        <taxon>Hypocreomycetidae</taxon>
        <taxon>Glomerellales</taxon>
        <taxon>Plectosphaerellaceae</taxon>
        <taxon>Sodiomyces</taxon>
    </lineage>
</organism>
<accession>A0A3N2QAB6</accession>
<proteinExistence type="predicted"/>
<evidence type="ECO:0000313" key="2">
    <source>
        <dbReference type="Proteomes" id="UP000272025"/>
    </source>
</evidence>
<protein>
    <submittedName>
        <fullName evidence="1">Uncharacterized protein</fullName>
    </submittedName>
</protein>
<feature type="non-terminal residue" evidence="1">
    <location>
        <position position="1"/>
    </location>
</feature>
<dbReference type="GeneID" id="39579031"/>
<sequence>MCFKWFKDVVAMTAHAESQSKRCNLRFSQHYRPFIDQLTAGVVDAVGVHEDSTVKYEVSKDATDGMNMVQDKVQQAMIDYRTKALEDQATYWDNRPISAQEW</sequence>
<dbReference type="AlphaFoldDB" id="A0A3N2QAB6"/>
<reference evidence="1 2" key="1">
    <citation type="journal article" date="2018" name="Mol. Ecol.">
        <title>The obligate alkalophilic soda-lake fungus Sodiomyces alkalinus has shifted to a protein diet.</title>
        <authorList>
            <person name="Grum-Grzhimaylo A.A."/>
            <person name="Falkoski D.L."/>
            <person name="van den Heuvel J."/>
            <person name="Valero-Jimenez C.A."/>
            <person name="Min B."/>
            <person name="Choi I.G."/>
            <person name="Lipzen A."/>
            <person name="Daum C.G."/>
            <person name="Aanen D.K."/>
            <person name="Tsang A."/>
            <person name="Henrissat B."/>
            <person name="Bilanenko E.N."/>
            <person name="de Vries R.P."/>
            <person name="van Kan J.A.L."/>
            <person name="Grigoriev I.V."/>
            <person name="Debets A.J.M."/>
        </authorList>
    </citation>
    <scope>NUCLEOTIDE SEQUENCE [LARGE SCALE GENOMIC DNA]</scope>
    <source>
        <strain evidence="1 2">F11</strain>
    </source>
</reference>
<dbReference type="OrthoDB" id="8117402at2759"/>
<dbReference type="EMBL" id="ML119051">
    <property type="protein sequence ID" value="ROT43691.1"/>
    <property type="molecule type" value="Genomic_DNA"/>
</dbReference>
<dbReference type="RefSeq" id="XP_028471497.1">
    <property type="nucleotide sequence ID" value="XM_028610553.1"/>
</dbReference>
<keyword evidence="2" id="KW-1185">Reference proteome</keyword>
<gene>
    <name evidence="1" type="ORF">SODALDRAFT_327894</name>
</gene>
<evidence type="ECO:0000313" key="1">
    <source>
        <dbReference type="EMBL" id="ROT43691.1"/>
    </source>
</evidence>